<reference evidence="1 2" key="1">
    <citation type="journal article" date="2012" name="Genome Biol.">
        <title>Sequencing three crocodilian genomes to illuminate the evolution of archosaurs and amniotes.</title>
        <authorList>
            <person name="St John J.A."/>
            <person name="Braun E.L."/>
            <person name="Isberg S.R."/>
            <person name="Miles L.G."/>
            <person name="Chong A.Y."/>
            <person name="Gongora J."/>
            <person name="Dalzell P."/>
            <person name="Moran C."/>
            <person name="Bed'hom B."/>
            <person name="Abzhanov A."/>
            <person name="Burgess S.C."/>
            <person name="Cooksey A.M."/>
            <person name="Castoe T.A."/>
            <person name="Crawford N.G."/>
            <person name="Densmore L.D."/>
            <person name="Drew J.C."/>
            <person name="Edwards S.V."/>
            <person name="Faircloth B.C."/>
            <person name="Fujita M.K."/>
            <person name="Greenwold M.J."/>
            <person name="Hoffmann F.G."/>
            <person name="Howard J.M."/>
            <person name="Iguchi T."/>
            <person name="Janes D.E."/>
            <person name="Khan S.Y."/>
            <person name="Kohno S."/>
            <person name="de Koning A.J."/>
            <person name="Lance S.L."/>
            <person name="McCarthy F.M."/>
            <person name="McCormack J.E."/>
            <person name="Merchant M.E."/>
            <person name="Peterson D.G."/>
            <person name="Pollock D.D."/>
            <person name="Pourmand N."/>
            <person name="Raney B.J."/>
            <person name="Roessler K.A."/>
            <person name="Sanford J.R."/>
            <person name="Sawyer R.H."/>
            <person name="Schmidt C.J."/>
            <person name="Triplett E.W."/>
            <person name="Tuberville T.D."/>
            <person name="Venegas-Anaya M."/>
            <person name="Howard J.T."/>
            <person name="Jarvis E.D."/>
            <person name="Guillette L.J.Jr."/>
            <person name="Glenn T.C."/>
            <person name="Green R.E."/>
            <person name="Ray D.A."/>
        </authorList>
    </citation>
    <scope>NUCLEOTIDE SEQUENCE [LARGE SCALE GENOMIC DNA]</scope>
    <source>
        <strain evidence="1">KSC_2009_1</strain>
    </source>
</reference>
<accession>A0A151M830</accession>
<name>A0A151M830_ALLMI</name>
<dbReference type="AlphaFoldDB" id="A0A151M830"/>
<dbReference type="Proteomes" id="UP000050525">
    <property type="component" value="Unassembled WGS sequence"/>
</dbReference>
<comment type="caution">
    <text evidence="1">The sequence shown here is derived from an EMBL/GenBank/DDBJ whole genome shotgun (WGS) entry which is preliminary data.</text>
</comment>
<keyword evidence="2" id="KW-1185">Reference proteome</keyword>
<evidence type="ECO:0000313" key="2">
    <source>
        <dbReference type="Proteomes" id="UP000050525"/>
    </source>
</evidence>
<protein>
    <submittedName>
        <fullName evidence="1">Uncharacterized protein</fullName>
    </submittedName>
</protein>
<evidence type="ECO:0000313" key="1">
    <source>
        <dbReference type="EMBL" id="KYO20674.1"/>
    </source>
</evidence>
<gene>
    <name evidence="1" type="ORF">Y1Q_0012562</name>
</gene>
<sequence length="83" mass="9604">MTVLRGKDCNPSPPPNWQINPRDSYWLRLIARSRLQDKELDAQWTLRARPATRYMLHPGSYVDSNLDPLCFQICLASDSQLMA</sequence>
<proteinExistence type="predicted"/>
<organism evidence="1 2">
    <name type="scientific">Alligator mississippiensis</name>
    <name type="common">American alligator</name>
    <dbReference type="NCBI Taxonomy" id="8496"/>
    <lineage>
        <taxon>Eukaryota</taxon>
        <taxon>Metazoa</taxon>
        <taxon>Chordata</taxon>
        <taxon>Craniata</taxon>
        <taxon>Vertebrata</taxon>
        <taxon>Euteleostomi</taxon>
        <taxon>Archelosauria</taxon>
        <taxon>Archosauria</taxon>
        <taxon>Crocodylia</taxon>
        <taxon>Alligatoridae</taxon>
        <taxon>Alligatorinae</taxon>
        <taxon>Alligator</taxon>
    </lineage>
</organism>
<dbReference type="EMBL" id="AKHW03006358">
    <property type="protein sequence ID" value="KYO20674.1"/>
    <property type="molecule type" value="Genomic_DNA"/>
</dbReference>